<comment type="similarity">
    <text evidence="2">Belongs to the EamA transporter family.</text>
</comment>
<evidence type="ECO:0000256" key="1">
    <source>
        <dbReference type="ARBA" id="ARBA00004141"/>
    </source>
</evidence>
<feature type="transmembrane region" description="Helical" evidence="6">
    <location>
        <begin position="235"/>
        <end position="255"/>
    </location>
</feature>
<keyword evidence="9" id="KW-1185">Reference proteome</keyword>
<feature type="transmembrane region" description="Helical" evidence="6">
    <location>
        <begin position="57"/>
        <end position="77"/>
    </location>
</feature>
<evidence type="ECO:0000256" key="6">
    <source>
        <dbReference type="SAM" id="Phobius"/>
    </source>
</evidence>
<keyword evidence="4 6" id="KW-1133">Transmembrane helix</keyword>
<evidence type="ECO:0000259" key="7">
    <source>
        <dbReference type="Pfam" id="PF00892"/>
    </source>
</evidence>
<dbReference type="InterPro" id="IPR050638">
    <property type="entry name" value="AA-Vitamin_Transporters"/>
</dbReference>
<evidence type="ECO:0000256" key="4">
    <source>
        <dbReference type="ARBA" id="ARBA00022989"/>
    </source>
</evidence>
<evidence type="ECO:0000256" key="2">
    <source>
        <dbReference type="ARBA" id="ARBA00007362"/>
    </source>
</evidence>
<dbReference type="PANTHER" id="PTHR32322">
    <property type="entry name" value="INNER MEMBRANE TRANSPORTER"/>
    <property type="match status" value="1"/>
</dbReference>
<dbReference type="PANTHER" id="PTHR32322:SF2">
    <property type="entry name" value="EAMA DOMAIN-CONTAINING PROTEIN"/>
    <property type="match status" value="1"/>
</dbReference>
<dbReference type="InterPro" id="IPR037185">
    <property type="entry name" value="EmrE-like"/>
</dbReference>
<feature type="transmembrane region" description="Helical" evidence="6">
    <location>
        <begin position="169"/>
        <end position="187"/>
    </location>
</feature>
<comment type="subcellular location">
    <subcellularLocation>
        <location evidence="1">Membrane</location>
        <topology evidence="1">Multi-pass membrane protein</topology>
    </subcellularLocation>
</comment>
<dbReference type="AlphaFoldDB" id="B3R454"/>
<proteinExistence type="inferred from homology"/>
<feature type="transmembrane region" description="Helical" evidence="6">
    <location>
        <begin position="194"/>
        <end position="215"/>
    </location>
</feature>
<organism evidence="8 9">
    <name type="scientific">Cupriavidus taiwanensis (strain DSM 17343 / BCRC 17206 / CCUG 44338 / CIP 107171 / LMG 19424 / R1)</name>
    <name type="common">Ralstonia taiwanensis (strain LMG 19424)</name>
    <dbReference type="NCBI Taxonomy" id="977880"/>
    <lineage>
        <taxon>Bacteria</taxon>
        <taxon>Pseudomonadati</taxon>
        <taxon>Pseudomonadota</taxon>
        <taxon>Betaproteobacteria</taxon>
        <taxon>Burkholderiales</taxon>
        <taxon>Burkholderiaceae</taxon>
        <taxon>Cupriavidus</taxon>
    </lineage>
</organism>
<dbReference type="Pfam" id="PF00892">
    <property type="entry name" value="EamA"/>
    <property type="match status" value="2"/>
</dbReference>
<feature type="transmembrane region" description="Helical" evidence="6">
    <location>
        <begin position="145"/>
        <end position="163"/>
    </location>
</feature>
<evidence type="ECO:0000313" key="9">
    <source>
        <dbReference type="Proteomes" id="UP000001692"/>
    </source>
</evidence>
<accession>B3R454</accession>
<protein>
    <recommendedName>
        <fullName evidence="7">EamA domain-containing protein</fullName>
    </recommendedName>
</protein>
<evidence type="ECO:0000313" key="8">
    <source>
        <dbReference type="EMBL" id="CAQ69086.1"/>
    </source>
</evidence>
<keyword evidence="3 6" id="KW-0812">Transmembrane</keyword>
<feature type="domain" description="EamA" evidence="7">
    <location>
        <begin position="28"/>
        <end position="161"/>
    </location>
</feature>
<feature type="transmembrane region" description="Helical" evidence="6">
    <location>
        <begin position="89"/>
        <end position="111"/>
    </location>
</feature>
<dbReference type="SUPFAM" id="SSF103481">
    <property type="entry name" value="Multidrug resistance efflux transporter EmrE"/>
    <property type="match status" value="2"/>
</dbReference>
<dbReference type="InterPro" id="IPR000620">
    <property type="entry name" value="EamA_dom"/>
</dbReference>
<dbReference type="GO" id="GO:0016020">
    <property type="term" value="C:membrane"/>
    <property type="evidence" value="ECO:0007669"/>
    <property type="project" value="UniProtKB-SubCell"/>
</dbReference>
<dbReference type="EMBL" id="CU633749">
    <property type="protein sequence ID" value="CAQ69086.1"/>
    <property type="molecule type" value="Genomic_DNA"/>
</dbReference>
<dbReference type="HOGENOM" id="CLU_033863_9_3_4"/>
<feature type="transmembrane region" description="Helical" evidence="6">
    <location>
        <begin position="27"/>
        <end position="51"/>
    </location>
</feature>
<evidence type="ECO:0000256" key="5">
    <source>
        <dbReference type="ARBA" id="ARBA00023136"/>
    </source>
</evidence>
<dbReference type="Gene3D" id="1.10.3730.20">
    <property type="match status" value="1"/>
</dbReference>
<evidence type="ECO:0000256" key="3">
    <source>
        <dbReference type="ARBA" id="ARBA00022692"/>
    </source>
</evidence>
<sequence length="323" mass="32540">MRDRRLPAACPMTASAPTAPTDARDKLAGVLLIAVSASAFGAMAIFARFAYAAGADVYGLLLVRFLLAAAALAWVMRTRGIALPPWRRVLALAAMGGIGYVGQSFCFFSALNHAQASLVALLLYLYPLFVTILAAVFLKERLTTAAVVALVLCSVGAGLTVGGGAGSPLGIALGLAAAVIYSVYIIVGARLTAGVNPIATTTVICTAAALVYGAVGLLRAGAGTPPQFPADAGGWLALAGIALLSTVLAILTFFAGLQRLGAAQASMLSTLEPVVTVALAALLLGEQIGPAQAVGGGLILAGVLWLTRRGSAPAPARADMQGN</sequence>
<dbReference type="KEGG" id="cti:RALTA_A1121"/>
<feature type="transmembrane region" description="Helical" evidence="6">
    <location>
        <begin position="117"/>
        <end position="138"/>
    </location>
</feature>
<dbReference type="eggNOG" id="COG0697">
    <property type="taxonomic scope" value="Bacteria"/>
</dbReference>
<gene>
    <name evidence="8" type="ordered locus">RALTA_A1121</name>
</gene>
<dbReference type="Proteomes" id="UP000001692">
    <property type="component" value="Chromosome 1"/>
</dbReference>
<keyword evidence="5 6" id="KW-0472">Membrane</keyword>
<name>B3R454_CUPTR</name>
<reference evidence="8 9" key="1">
    <citation type="journal article" date="2008" name="Genome Res.">
        <title>Genome sequence of the beta-rhizobium Cupriavidus taiwanensis and comparative genomics of rhizobia.</title>
        <authorList>
            <person name="Amadou C."/>
            <person name="Pascal G."/>
            <person name="Mangenot S."/>
            <person name="Glew M."/>
            <person name="Bontemps C."/>
            <person name="Capela D."/>
            <person name="Carrere S."/>
            <person name="Cruveiller S."/>
            <person name="Dossat C."/>
            <person name="Lajus A."/>
            <person name="Marchetti M."/>
            <person name="Poinsot V."/>
            <person name="Rouy Z."/>
            <person name="Servin B."/>
            <person name="Saad M."/>
            <person name="Schenowitz C."/>
            <person name="Barbe V."/>
            <person name="Batut J."/>
            <person name="Medigue C."/>
            <person name="Masson-Boivin C."/>
        </authorList>
    </citation>
    <scope>NUCLEOTIDE SEQUENCE [LARGE SCALE GENOMIC DNA]</scope>
    <source>
        <strain evidence="9">DSM 17343 / BCRC 17206 / CCUG 44338 / CIP 107171 / LMG 19424 / R1</strain>
    </source>
</reference>
<feature type="domain" description="EamA" evidence="7">
    <location>
        <begin position="169"/>
        <end position="307"/>
    </location>
</feature>